<proteinExistence type="predicted"/>
<dbReference type="KEGG" id="vg:40233106"/>
<evidence type="ECO:0000313" key="2">
    <source>
        <dbReference type="Proteomes" id="UP000008404"/>
    </source>
</evidence>
<organism evidence="1 2">
    <name type="scientific">Mycobacterium phage Baka</name>
    <dbReference type="NCBI Taxonomy" id="2902882"/>
    <lineage>
        <taxon>Viruses</taxon>
        <taxon>Duplodnaviria</taxon>
        <taxon>Heunggongvirae</taxon>
        <taxon>Uroviricota</taxon>
        <taxon>Caudoviricetes</taxon>
        <taxon>Omegavirus</taxon>
        <taxon>Omegavirus baka</taxon>
    </lineage>
</organism>
<dbReference type="Proteomes" id="UP000008404">
    <property type="component" value="Segment"/>
</dbReference>
<sequence length="50" mass="5204">MTFNTDATYGMCTACGSIEVALKQATGTRDLSHMGESSSYPTGYGCEVCG</sequence>
<dbReference type="GeneID" id="40233106"/>
<accession>G1D0F6</accession>
<dbReference type="EMBL" id="JF937090">
    <property type="protein sequence ID" value="AEK08252.1"/>
    <property type="molecule type" value="Genomic_DNA"/>
</dbReference>
<gene>
    <name evidence="1" type="primary">199</name>
    <name evidence="1" type="ORF">PBI_BAKA_199</name>
</gene>
<keyword evidence="2" id="KW-1185">Reference proteome</keyword>
<reference evidence="1 2" key="1">
    <citation type="journal article" date="2012" name="J. Virol.">
        <title>Complete Genome Sequences of 138 Mycobacteriophages.</title>
        <authorList>
            <consortium name="the Science Education Alliance Phage Hunters Advancing Genomics and Evolutionary Science Program"/>
            <consortium name="the KwaZulu-Natal Research Institute for Tuberculosis and HIV Mycobacterial Genetics Course Students"/>
            <consortium name="the Phage Hunters Integrating Research and Education Program"/>
            <person name="Hatfull G.F."/>
        </authorList>
    </citation>
    <scope>NUCLEOTIDE SEQUENCE [LARGE SCALE GENOMIC DNA]</scope>
    <source>
        <strain evidence="1">Baka</strain>
    </source>
</reference>
<dbReference type="RefSeq" id="YP_009636369.1">
    <property type="nucleotide sequence ID" value="NC_042316.1"/>
</dbReference>
<evidence type="ECO:0000313" key="1">
    <source>
        <dbReference type="EMBL" id="AEK08252.1"/>
    </source>
</evidence>
<protein>
    <submittedName>
        <fullName evidence="1">Uncharacterized protein</fullName>
    </submittedName>
</protein>
<name>G1D0F6_9CAUD</name>